<dbReference type="EMBL" id="CP018258">
    <property type="protein sequence ID" value="APV44588.1"/>
    <property type="molecule type" value="Genomic_DNA"/>
</dbReference>
<dbReference type="InterPro" id="IPR001882">
    <property type="entry name" value="Biotin_BS"/>
</dbReference>
<dbReference type="GO" id="GO:0005737">
    <property type="term" value="C:cytoplasm"/>
    <property type="evidence" value="ECO:0007669"/>
    <property type="project" value="TreeGrafter"/>
</dbReference>
<evidence type="ECO:0000259" key="3">
    <source>
        <dbReference type="PROSITE" id="PS50968"/>
    </source>
</evidence>
<dbReference type="Pfam" id="PF00682">
    <property type="entry name" value="HMGL-like"/>
    <property type="match status" value="1"/>
</dbReference>
<evidence type="ECO:0000259" key="4">
    <source>
        <dbReference type="PROSITE" id="PS50991"/>
    </source>
</evidence>
<name>A0A1P8F812_9CHLR</name>
<evidence type="ECO:0000313" key="5">
    <source>
        <dbReference type="EMBL" id="APV44588.1"/>
    </source>
</evidence>
<gene>
    <name evidence="5" type="primary">pycB</name>
    <name evidence="5" type="ORF">Dform_01260</name>
</gene>
<evidence type="ECO:0000313" key="6">
    <source>
        <dbReference type="Proteomes" id="UP000185934"/>
    </source>
</evidence>
<dbReference type="RefSeq" id="WP_076004257.1">
    <property type="nucleotide sequence ID" value="NZ_CP018258.1"/>
</dbReference>
<dbReference type="PROSITE" id="PS50991">
    <property type="entry name" value="PYR_CT"/>
    <property type="match status" value="1"/>
</dbReference>
<keyword evidence="1" id="KW-0092">Biotin</keyword>
<keyword evidence="5" id="KW-0436">Ligase</keyword>
<dbReference type="GO" id="GO:0006094">
    <property type="term" value="P:gluconeogenesis"/>
    <property type="evidence" value="ECO:0007669"/>
    <property type="project" value="TreeGrafter"/>
</dbReference>
<dbReference type="Pfam" id="PF02436">
    <property type="entry name" value="PYC_OADA"/>
    <property type="match status" value="1"/>
</dbReference>
<dbReference type="InterPro" id="IPR011053">
    <property type="entry name" value="Single_hybrid_motif"/>
</dbReference>
<feature type="compositionally biased region" description="Pro residues" evidence="2">
    <location>
        <begin position="545"/>
        <end position="560"/>
    </location>
</feature>
<dbReference type="PANTHER" id="PTHR43778:SF2">
    <property type="entry name" value="PYRUVATE CARBOXYLASE, MITOCHONDRIAL"/>
    <property type="match status" value="1"/>
</dbReference>
<dbReference type="GO" id="GO:0004736">
    <property type="term" value="F:pyruvate carboxylase activity"/>
    <property type="evidence" value="ECO:0007669"/>
    <property type="project" value="UniProtKB-EC"/>
</dbReference>
<dbReference type="InterPro" id="IPR055268">
    <property type="entry name" value="PCB-like"/>
</dbReference>
<organism evidence="5 6">
    <name type="scientific">Dehalogenimonas formicexedens</name>
    <dbReference type="NCBI Taxonomy" id="1839801"/>
    <lineage>
        <taxon>Bacteria</taxon>
        <taxon>Bacillati</taxon>
        <taxon>Chloroflexota</taxon>
        <taxon>Dehalococcoidia</taxon>
        <taxon>Dehalococcoidales</taxon>
        <taxon>Dehalococcoidaceae</taxon>
        <taxon>Dehalogenimonas</taxon>
    </lineage>
</organism>
<reference evidence="6" key="1">
    <citation type="submission" date="2016-11" db="EMBL/GenBank/DDBJ databases">
        <title>Dehalogenimonas formicexedens sp. nov., a chlorinated alkane respiring bacterium isolated from contaminated groundwater.</title>
        <authorList>
            <person name="Key T.A."/>
            <person name="Bowman K.S."/>
            <person name="Lee I."/>
            <person name="Chun J."/>
            <person name="Albuquerque L."/>
            <person name="da Costa M.S."/>
            <person name="Rainey F.A."/>
            <person name="Moe W.M."/>
        </authorList>
    </citation>
    <scope>NUCLEOTIDE SEQUENCE [LARGE SCALE GENOMIC DNA]</scope>
    <source>
        <strain evidence="6">NSZ-14</strain>
    </source>
</reference>
<dbReference type="EC" id="6.4.1.1" evidence="5"/>
<dbReference type="InterPro" id="IPR013785">
    <property type="entry name" value="Aldolase_TIM"/>
</dbReference>
<dbReference type="SUPFAM" id="SSF89000">
    <property type="entry name" value="post-HMGL domain-like"/>
    <property type="match status" value="1"/>
</dbReference>
<dbReference type="InterPro" id="IPR000089">
    <property type="entry name" value="Biotin_lipoyl"/>
</dbReference>
<dbReference type="NCBIfam" id="NF006761">
    <property type="entry name" value="PRK09282.1"/>
    <property type="match status" value="1"/>
</dbReference>
<evidence type="ECO:0000256" key="2">
    <source>
        <dbReference type="SAM" id="MobiDB-lite"/>
    </source>
</evidence>
<dbReference type="SUPFAM" id="SSF51230">
    <property type="entry name" value="Single hybrid motif"/>
    <property type="match status" value="1"/>
</dbReference>
<dbReference type="FunFam" id="2.40.50.100:FF:000003">
    <property type="entry name" value="Acetyl-CoA carboxylase biotin carboxyl carrier protein"/>
    <property type="match status" value="1"/>
</dbReference>
<dbReference type="Gene3D" id="2.40.50.100">
    <property type="match status" value="1"/>
</dbReference>
<proteinExistence type="predicted"/>
<sequence length="668" mass="72388">MPAQPLKVTDLTLRDGHQSLFATRMRTDDILGIIGEMDEVGFHSMEVWGGATFDVPIRFLNEDPWDRLREMKKRAPKTPLQMLLRGQNLVGYRNYADDVVTAFVEHAADCGVDIFRVFDAVNDERNFETALKAIKSKGKHAQLAISYSLTARVMGGPVYNLDYYIEKAKKFEAMGADSFCIKDMAGIIAPNDAYNLVKALKKAIKIPIQFHSHYTSGMASMSMLKAVEAGADVVDACLAPWALRTSHPAVEPMVASLTATSRDTGLDLHQLLKLGEYFEAISPKYRDFMDTTKTAVIDTAVLEHQVPGGMISNLVSQLREAGALNRIDEVYEEIPRVRKEMGYPPLVTPTSQIVGIQAVQNVLFGRYKVISAQVKDYFYGLYGRPPMPVDPEIQKLALKGYERGETPITVRPADVLKPELEAAREATEGIAKDIGDVLTYALYPQVGLRFLKWKYGLETPPADTRARTLEDVNKEDEIIAKAKAGKLVEKGSEKLVAQASVSSPAPVTGLRHFNVHLDGKVYCVGVEATAAAAPAVAFVAPPPALAQPAAPPPPPSPVEPKPAAKQVETAKPVEAPKSVEIPAAKVEAKAAAGPEPCGEDVLAPMPGVVLRYEVKVGDKVKSGDTVVVLEAMKMAIDLPSPANGTVAAIKFAVGDRVSRDDVLAIIAA</sequence>
<keyword evidence="5" id="KW-0670">Pyruvate</keyword>
<dbReference type="Proteomes" id="UP000185934">
    <property type="component" value="Chromosome"/>
</dbReference>
<protein>
    <submittedName>
        <fullName evidence="5">Pyruvate carboxylase subunit B</fullName>
        <ecNumber evidence="5">6.4.1.1</ecNumber>
    </submittedName>
</protein>
<dbReference type="Pfam" id="PF00364">
    <property type="entry name" value="Biotin_lipoyl"/>
    <property type="match status" value="1"/>
</dbReference>
<keyword evidence="6" id="KW-1185">Reference proteome</keyword>
<dbReference type="OrthoDB" id="9807469at2"/>
<evidence type="ECO:0000256" key="1">
    <source>
        <dbReference type="ARBA" id="ARBA00023267"/>
    </source>
</evidence>
<feature type="region of interest" description="Disordered" evidence="2">
    <location>
        <begin position="545"/>
        <end position="569"/>
    </location>
</feature>
<dbReference type="SUPFAM" id="SSF51569">
    <property type="entry name" value="Aldolase"/>
    <property type="match status" value="1"/>
</dbReference>
<dbReference type="KEGG" id="dfo:Dform_01260"/>
<feature type="domain" description="Pyruvate carboxyltransferase" evidence="4">
    <location>
        <begin position="6"/>
        <end position="272"/>
    </location>
</feature>
<accession>A0A1P8F812</accession>
<dbReference type="STRING" id="1839801.Dform_01260"/>
<dbReference type="CDD" id="cd06850">
    <property type="entry name" value="biotinyl_domain"/>
    <property type="match status" value="1"/>
</dbReference>
<dbReference type="InterPro" id="IPR000891">
    <property type="entry name" value="PYR_CT"/>
</dbReference>
<dbReference type="PROSITE" id="PS50968">
    <property type="entry name" value="BIOTINYL_LIPOYL"/>
    <property type="match status" value="1"/>
</dbReference>
<dbReference type="AlphaFoldDB" id="A0A1P8F812"/>
<feature type="domain" description="Lipoyl-binding" evidence="3">
    <location>
        <begin position="585"/>
        <end position="667"/>
    </location>
</feature>
<dbReference type="Gene3D" id="3.20.20.70">
    <property type="entry name" value="Aldolase class I"/>
    <property type="match status" value="1"/>
</dbReference>
<dbReference type="PANTHER" id="PTHR43778">
    <property type="entry name" value="PYRUVATE CARBOXYLASE"/>
    <property type="match status" value="1"/>
</dbReference>
<dbReference type="PROSITE" id="PS00188">
    <property type="entry name" value="BIOTIN"/>
    <property type="match status" value="1"/>
</dbReference>
<dbReference type="CDD" id="cd07937">
    <property type="entry name" value="DRE_TIM_PC_TC_5S"/>
    <property type="match status" value="1"/>
</dbReference>
<dbReference type="InterPro" id="IPR003379">
    <property type="entry name" value="Carboxylase_cons_dom"/>
</dbReference>